<evidence type="ECO:0000313" key="2">
    <source>
        <dbReference type="Proteomes" id="UP001243330"/>
    </source>
</evidence>
<dbReference type="AlphaFoldDB" id="A0AAD9AK14"/>
<name>A0AAD9AK14_9PEZI</name>
<dbReference type="EMBL" id="JAQOWY010000151">
    <property type="protein sequence ID" value="KAK1849162.1"/>
    <property type="molecule type" value="Genomic_DNA"/>
</dbReference>
<proteinExistence type="predicted"/>
<gene>
    <name evidence="1" type="ORF">CCHR01_08205</name>
</gene>
<reference evidence="1" key="1">
    <citation type="submission" date="2023-01" db="EMBL/GenBank/DDBJ databases">
        <title>Colletotrichum chrysophilum M932 genome sequence.</title>
        <authorList>
            <person name="Baroncelli R."/>
        </authorList>
    </citation>
    <scope>NUCLEOTIDE SEQUENCE</scope>
    <source>
        <strain evidence="1">M932</strain>
    </source>
</reference>
<organism evidence="1 2">
    <name type="scientific">Colletotrichum chrysophilum</name>
    <dbReference type="NCBI Taxonomy" id="1836956"/>
    <lineage>
        <taxon>Eukaryota</taxon>
        <taxon>Fungi</taxon>
        <taxon>Dikarya</taxon>
        <taxon>Ascomycota</taxon>
        <taxon>Pezizomycotina</taxon>
        <taxon>Sordariomycetes</taxon>
        <taxon>Hypocreomycetidae</taxon>
        <taxon>Glomerellales</taxon>
        <taxon>Glomerellaceae</taxon>
        <taxon>Colletotrichum</taxon>
        <taxon>Colletotrichum gloeosporioides species complex</taxon>
    </lineage>
</organism>
<accession>A0AAD9AK14</accession>
<dbReference type="Proteomes" id="UP001243330">
    <property type="component" value="Unassembled WGS sequence"/>
</dbReference>
<sequence>MPRGHRSLADLRSFVSMPMDPGKRKPSLKSSPCWRPCPTSFLLFQLKFFFVLPEKSQLGPAHCVLSRYTMSTMFCWI</sequence>
<keyword evidence="2" id="KW-1185">Reference proteome</keyword>
<comment type="caution">
    <text evidence="1">The sequence shown here is derived from an EMBL/GenBank/DDBJ whole genome shotgun (WGS) entry which is preliminary data.</text>
</comment>
<evidence type="ECO:0000313" key="1">
    <source>
        <dbReference type="EMBL" id="KAK1849162.1"/>
    </source>
</evidence>
<protein>
    <submittedName>
        <fullName evidence="1">Uncharacterized protein</fullName>
    </submittedName>
</protein>